<evidence type="ECO:0000256" key="1">
    <source>
        <dbReference type="SAM" id="Phobius"/>
    </source>
</evidence>
<feature type="transmembrane region" description="Helical" evidence="1">
    <location>
        <begin position="97"/>
        <end position="118"/>
    </location>
</feature>
<accession>A0A1F8GNA5</accession>
<feature type="transmembrane region" description="Helical" evidence="1">
    <location>
        <begin position="6"/>
        <end position="23"/>
    </location>
</feature>
<feature type="transmembrane region" description="Helical" evidence="1">
    <location>
        <begin position="60"/>
        <end position="85"/>
    </location>
</feature>
<evidence type="ECO:0000313" key="3">
    <source>
        <dbReference type="Proteomes" id="UP000178256"/>
    </source>
</evidence>
<gene>
    <name evidence="2" type="ORF">A2925_04985</name>
</gene>
<feature type="transmembrane region" description="Helical" evidence="1">
    <location>
        <begin position="35"/>
        <end position="54"/>
    </location>
</feature>
<dbReference type="STRING" id="1802697.A2925_04985"/>
<evidence type="ECO:0000313" key="2">
    <source>
        <dbReference type="EMBL" id="OGN26126.1"/>
    </source>
</evidence>
<organism evidence="2 3">
    <name type="scientific">Candidatus Yanofskybacteria bacterium RIFCSPLOWO2_01_FULL_44_22</name>
    <dbReference type="NCBI Taxonomy" id="1802697"/>
    <lineage>
        <taxon>Bacteria</taxon>
        <taxon>Candidatus Yanofskyibacteriota</taxon>
    </lineage>
</organism>
<comment type="caution">
    <text evidence="2">The sequence shown here is derived from an EMBL/GenBank/DDBJ whole genome shotgun (WGS) entry which is preliminary data.</text>
</comment>
<protein>
    <submittedName>
        <fullName evidence="2">Uncharacterized protein</fullName>
    </submittedName>
</protein>
<keyword evidence="1" id="KW-0472">Membrane</keyword>
<keyword evidence="1" id="KW-1133">Transmembrane helix</keyword>
<dbReference type="Proteomes" id="UP000178256">
    <property type="component" value="Unassembled WGS sequence"/>
</dbReference>
<dbReference type="EMBL" id="MGKL01000009">
    <property type="protein sequence ID" value="OGN26126.1"/>
    <property type="molecule type" value="Genomic_DNA"/>
</dbReference>
<keyword evidence="1" id="KW-0812">Transmembrane</keyword>
<sequence length="147" mass="15505">MDWRIVSAAPCVLWAIYVVFGSLANRAHGEKVSMVIEAVAMAFVGVVVLLSAGFSDFKRATVISISQASIMALASAIGLLVQFYAFRVAPAHQQGMVAMIGGMYPVLAVALFHGMYLLNISGGISASPRQWLGVACGALTLWLVSGK</sequence>
<dbReference type="AlphaFoldDB" id="A0A1F8GNA5"/>
<reference evidence="2 3" key="1">
    <citation type="journal article" date="2016" name="Nat. Commun.">
        <title>Thousands of microbial genomes shed light on interconnected biogeochemical processes in an aquifer system.</title>
        <authorList>
            <person name="Anantharaman K."/>
            <person name="Brown C.T."/>
            <person name="Hug L.A."/>
            <person name="Sharon I."/>
            <person name="Castelle C.J."/>
            <person name="Probst A.J."/>
            <person name="Thomas B.C."/>
            <person name="Singh A."/>
            <person name="Wilkins M.J."/>
            <person name="Karaoz U."/>
            <person name="Brodie E.L."/>
            <person name="Williams K.H."/>
            <person name="Hubbard S.S."/>
            <person name="Banfield J.F."/>
        </authorList>
    </citation>
    <scope>NUCLEOTIDE SEQUENCE [LARGE SCALE GENOMIC DNA]</scope>
</reference>
<name>A0A1F8GNA5_9BACT</name>
<proteinExistence type="predicted"/>